<dbReference type="InterPro" id="IPR021484">
    <property type="entry name" value="DUF3137"/>
</dbReference>
<accession>A0ABQ4NFJ9</accession>
<reference evidence="2 3" key="1">
    <citation type="submission" date="2021-04" db="EMBL/GenBank/DDBJ databases">
        <title>Draft genome sequence of Paenibacillus cisolokensis, LC2-13A.</title>
        <authorList>
            <person name="Uke A."/>
            <person name="Chhe C."/>
            <person name="Baramee S."/>
            <person name="Kosugi A."/>
        </authorList>
    </citation>
    <scope>NUCLEOTIDE SEQUENCE [LARGE SCALE GENOMIC DNA]</scope>
    <source>
        <strain evidence="2 3">LC2-13A</strain>
    </source>
</reference>
<protein>
    <recommendedName>
        <fullName evidence="4">DUF3137 domain-containing protein</fullName>
    </recommendedName>
</protein>
<keyword evidence="3" id="KW-1185">Reference proteome</keyword>
<name>A0ABQ4NFJ9_9BACL</name>
<evidence type="ECO:0000256" key="1">
    <source>
        <dbReference type="SAM" id="Phobius"/>
    </source>
</evidence>
<dbReference type="EMBL" id="BOVJ01000242">
    <property type="protein sequence ID" value="GIQ67032.1"/>
    <property type="molecule type" value="Genomic_DNA"/>
</dbReference>
<comment type="caution">
    <text evidence="2">The sequence shown here is derived from an EMBL/GenBank/DDBJ whole genome shotgun (WGS) entry which is preliminary data.</text>
</comment>
<evidence type="ECO:0000313" key="2">
    <source>
        <dbReference type="EMBL" id="GIQ67032.1"/>
    </source>
</evidence>
<gene>
    <name evidence="2" type="ORF">PACILC2_56000</name>
</gene>
<keyword evidence="1" id="KW-1133">Transmembrane helix</keyword>
<keyword evidence="1" id="KW-0472">Membrane</keyword>
<feature type="transmembrane region" description="Helical" evidence="1">
    <location>
        <begin position="33"/>
        <end position="49"/>
    </location>
</feature>
<dbReference type="RefSeq" id="WP_213531712.1">
    <property type="nucleotide sequence ID" value="NZ_BOVJ01000242.1"/>
</dbReference>
<organism evidence="2 3">
    <name type="scientific">Paenibacillus cisolokensis</name>
    <dbReference type="NCBI Taxonomy" id="1658519"/>
    <lineage>
        <taxon>Bacteria</taxon>
        <taxon>Bacillati</taxon>
        <taxon>Bacillota</taxon>
        <taxon>Bacilli</taxon>
        <taxon>Bacillales</taxon>
        <taxon>Paenibacillaceae</taxon>
        <taxon>Paenibacillus</taxon>
    </lineage>
</organism>
<proteinExistence type="predicted"/>
<feature type="transmembrane region" description="Helical" evidence="1">
    <location>
        <begin position="55"/>
        <end position="75"/>
    </location>
</feature>
<sequence length="335" mass="38509">MFPSYEELIVALRPHIEELEADRAGYRRTLRQGLVVIAIAVALSAATLLTGYGQAIVLTGIVGLTAIIVTAFFLMRRYAAFRRKFKDILVTGIVRELVGNCSLPNETSDYEYRWNYLSDYRISDSHIRDCCLFEERIDEIDGEDLFQGRLGLTDFEFSELRLVRIERRTNAKGQQTTRRVTVFDGVLFVADFHKSFRGVTLLLANGFFGGGSFLNRIGNALGNAFRSVKINHIKLENDDFNRLFITNTTDEVEARYILSANFMERLLKFKEAHPQKVEAAFVGSKMYVAISSGSNYFEPNIRRPVDRQVRRIRDEFVFFFGLIELFDLNTRIWSK</sequence>
<evidence type="ECO:0008006" key="4">
    <source>
        <dbReference type="Google" id="ProtNLM"/>
    </source>
</evidence>
<dbReference type="Pfam" id="PF11335">
    <property type="entry name" value="DUF3137"/>
    <property type="match status" value="1"/>
</dbReference>
<dbReference type="Proteomes" id="UP000680304">
    <property type="component" value="Unassembled WGS sequence"/>
</dbReference>
<evidence type="ECO:0000313" key="3">
    <source>
        <dbReference type="Proteomes" id="UP000680304"/>
    </source>
</evidence>
<keyword evidence="1" id="KW-0812">Transmembrane</keyword>